<organism evidence="1 2">
    <name type="scientific">Armillaria borealis</name>
    <dbReference type="NCBI Taxonomy" id="47425"/>
    <lineage>
        <taxon>Eukaryota</taxon>
        <taxon>Fungi</taxon>
        <taxon>Dikarya</taxon>
        <taxon>Basidiomycota</taxon>
        <taxon>Agaricomycotina</taxon>
        <taxon>Agaricomycetes</taxon>
        <taxon>Agaricomycetidae</taxon>
        <taxon>Agaricales</taxon>
        <taxon>Marasmiineae</taxon>
        <taxon>Physalacriaceae</taxon>
        <taxon>Armillaria</taxon>
    </lineage>
</organism>
<sequence length="549" mass="62332">MLLQDGSCKLCRNLFGSLQNIRIILAAAVISHILVFMDLSDCSQMHTVSQGVCAADNIKLHQEKTASMMDIFMRCGIHIGDWGGSRPQVDLEGHRQVEYEIFLFPQEFHCSIYPRAKCSLKTETEPKESWKTEIPCNSLKWERFSWEDSGSPSKFFTLFEWYENATGWTTFTNVYAQQGQENFALNTDEFVCFGLPGGEEVLQRSAHPKVECKPQEDARMCLEIKRKRANALCAYYISYDADGPSTVSFPSTLHPVDPSDLHMLMYTNIPPTINQRLSLQMALTHCTSDIASLYQTLDDCKKMHLRLHQEIVTAEKDVGSIKAIMHPVCVLPPELLREIFMYRRKGGFNVFVISGAKCRQWRSFLMDAPITVWHLLDVCAGSLGDFYVYRQFGTHSTLNPHHLGLLICSKPLILFTISPVTFLNLEVFKVHLYNQLTTVFDLLSHMISVSSLDITCDANVGDFDGVIELPSVMSLTLCDSGTPPLIARHVTLAVLQRQSLRYLAPPVIARVWYHFVFTVLYRFCGWFRLPEQHYHKDIAASSQSAEPSS</sequence>
<evidence type="ECO:0008006" key="3">
    <source>
        <dbReference type="Google" id="ProtNLM"/>
    </source>
</evidence>
<proteinExistence type="predicted"/>
<name>A0AA39J0H3_9AGAR</name>
<reference evidence="1" key="1">
    <citation type="submission" date="2023-06" db="EMBL/GenBank/DDBJ databases">
        <authorList>
            <consortium name="Lawrence Berkeley National Laboratory"/>
            <person name="Ahrendt S."/>
            <person name="Sahu N."/>
            <person name="Indic B."/>
            <person name="Wong-Bajracharya J."/>
            <person name="Merenyi Z."/>
            <person name="Ke H.-M."/>
            <person name="Monk M."/>
            <person name="Kocsube S."/>
            <person name="Drula E."/>
            <person name="Lipzen A."/>
            <person name="Balint B."/>
            <person name="Henrissat B."/>
            <person name="Andreopoulos B."/>
            <person name="Martin F.M."/>
            <person name="Harder C.B."/>
            <person name="Rigling D."/>
            <person name="Ford K.L."/>
            <person name="Foster G.D."/>
            <person name="Pangilinan J."/>
            <person name="Papanicolaou A."/>
            <person name="Barry K."/>
            <person name="LaButti K."/>
            <person name="Viragh M."/>
            <person name="Koriabine M."/>
            <person name="Yan M."/>
            <person name="Riley R."/>
            <person name="Champramary S."/>
            <person name="Plett K.L."/>
            <person name="Tsai I.J."/>
            <person name="Slot J."/>
            <person name="Sipos G."/>
            <person name="Plett J."/>
            <person name="Nagy L.G."/>
            <person name="Grigoriev I.V."/>
        </authorList>
    </citation>
    <scope>NUCLEOTIDE SEQUENCE</scope>
    <source>
        <strain evidence="1">FPL87.14</strain>
    </source>
</reference>
<evidence type="ECO:0000313" key="2">
    <source>
        <dbReference type="Proteomes" id="UP001175226"/>
    </source>
</evidence>
<protein>
    <recommendedName>
        <fullName evidence="3">F-box domain-containing protein</fullName>
    </recommendedName>
</protein>
<dbReference type="AlphaFoldDB" id="A0AA39J0H3"/>
<dbReference type="Proteomes" id="UP001175226">
    <property type="component" value="Unassembled WGS sequence"/>
</dbReference>
<dbReference type="EMBL" id="JAUEPT010000085">
    <property type="protein sequence ID" value="KAK0433076.1"/>
    <property type="molecule type" value="Genomic_DNA"/>
</dbReference>
<accession>A0AA39J0H3</accession>
<comment type="caution">
    <text evidence="1">The sequence shown here is derived from an EMBL/GenBank/DDBJ whole genome shotgun (WGS) entry which is preliminary data.</text>
</comment>
<gene>
    <name evidence="1" type="ORF">EV421DRAFT_2023649</name>
</gene>
<keyword evidence="2" id="KW-1185">Reference proteome</keyword>
<evidence type="ECO:0000313" key="1">
    <source>
        <dbReference type="EMBL" id="KAK0433076.1"/>
    </source>
</evidence>